<dbReference type="Pfam" id="PF04397">
    <property type="entry name" value="LytTR"/>
    <property type="match status" value="1"/>
</dbReference>
<dbReference type="Proteomes" id="UP001595547">
    <property type="component" value="Unassembled WGS sequence"/>
</dbReference>
<evidence type="ECO:0000259" key="3">
    <source>
        <dbReference type="PROSITE" id="PS50930"/>
    </source>
</evidence>
<dbReference type="EMBL" id="JBHRTO010000001">
    <property type="protein sequence ID" value="MFC3181957.1"/>
    <property type="molecule type" value="Genomic_DNA"/>
</dbReference>
<dbReference type="SMART" id="SM00850">
    <property type="entry name" value="LytTR"/>
    <property type="match status" value="1"/>
</dbReference>
<evidence type="ECO:0000313" key="4">
    <source>
        <dbReference type="EMBL" id="MFC3181957.1"/>
    </source>
</evidence>
<dbReference type="RefSeq" id="WP_380073537.1">
    <property type="nucleotide sequence ID" value="NZ_JBHRTO010000001.1"/>
</dbReference>
<dbReference type="PROSITE" id="PS50930">
    <property type="entry name" value="HTH_LYTTR"/>
    <property type="match status" value="1"/>
</dbReference>
<feature type="modified residue" description="4-aspartylphosphate" evidence="1">
    <location>
        <position position="61"/>
    </location>
</feature>
<dbReference type="PANTHER" id="PTHR37299:SF1">
    <property type="entry name" value="STAGE 0 SPORULATION PROTEIN A HOMOLOG"/>
    <property type="match status" value="1"/>
</dbReference>
<name>A0ABV7J597_9RHOB</name>
<dbReference type="InterPro" id="IPR007492">
    <property type="entry name" value="LytTR_DNA-bd_dom"/>
</dbReference>
<evidence type="ECO:0000313" key="5">
    <source>
        <dbReference type="Proteomes" id="UP001595547"/>
    </source>
</evidence>
<keyword evidence="1" id="KW-0597">Phosphoprotein</keyword>
<dbReference type="PROSITE" id="PS50110">
    <property type="entry name" value="RESPONSE_REGULATORY"/>
    <property type="match status" value="1"/>
</dbReference>
<organism evidence="4 5">
    <name type="scientific">Cypionkella sinensis</name>
    <dbReference type="NCBI Taxonomy" id="1756043"/>
    <lineage>
        <taxon>Bacteria</taxon>
        <taxon>Pseudomonadati</taxon>
        <taxon>Pseudomonadota</taxon>
        <taxon>Alphaproteobacteria</taxon>
        <taxon>Rhodobacterales</taxon>
        <taxon>Paracoccaceae</taxon>
        <taxon>Cypionkella</taxon>
    </lineage>
</organism>
<evidence type="ECO:0000256" key="1">
    <source>
        <dbReference type="PROSITE-ProRule" id="PRU00169"/>
    </source>
</evidence>
<accession>A0ABV7J597</accession>
<gene>
    <name evidence="4" type="ORF">ACFOGH_13220</name>
</gene>
<dbReference type="Pfam" id="PF00072">
    <property type="entry name" value="Response_reg"/>
    <property type="match status" value="1"/>
</dbReference>
<reference evidence="5" key="1">
    <citation type="journal article" date="2019" name="Int. J. Syst. Evol. Microbiol.">
        <title>The Global Catalogue of Microorganisms (GCM) 10K type strain sequencing project: providing services to taxonomists for standard genome sequencing and annotation.</title>
        <authorList>
            <consortium name="The Broad Institute Genomics Platform"/>
            <consortium name="The Broad Institute Genome Sequencing Center for Infectious Disease"/>
            <person name="Wu L."/>
            <person name="Ma J."/>
        </authorList>
    </citation>
    <scope>NUCLEOTIDE SEQUENCE [LARGE SCALE GENOMIC DNA]</scope>
    <source>
        <strain evidence="5">KCTC 52039</strain>
    </source>
</reference>
<dbReference type="InterPro" id="IPR001789">
    <property type="entry name" value="Sig_transdc_resp-reg_receiver"/>
</dbReference>
<protein>
    <submittedName>
        <fullName evidence="4">LytR/AlgR family response regulator transcription factor</fullName>
    </submittedName>
</protein>
<dbReference type="PANTHER" id="PTHR37299">
    <property type="entry name" value="TRANSCRIPTIONAL REGULATOR-RELATED"/>
    <property type="match status" value="1"/>
</dbReference>
<dbReference type="InterPro" id="IPR046947">
    <property type="entry name" value="LytR-like"/>
</dbReference>
<evidence type="ECO:0000259" key="2">
    <source>
        <dbReference type="PROSITE" id="PS50110"/>
    </source>
</evidence>
<keyword evidence="5" id="KW-1185">Reference proteome</keyword>
<dbReference type="SUPFAM" id="SSF52172">
    <property type="entry name" value="CheY-like"/>
    <property type="match status" value="1"/>
</dbReference>
<sequence>MTLADDAVTTVLVVDDEPLARRRLIRMLRRMDQVAVVGEAADVPQAVAEAARLKPDLLLLDVQMPGGDGFGVLESLHDAAPQTIFVTAFDQHALRAFEVDAVDYVTKPVDPLRLAKAIERAVAAIAARKLAAEVAALTTTVSDLRAGLADATAPNPALWVKQRGGLLRVDIDDILYATAERDYVQLHMGSKTCLYPDNMAALETALAAHGFVRVHRSTLVRLNAVQKVQRGGDGKLALQIGDGISLPVGPTYIASLRSRLGAGLVCTFLQPRAADSC</sequence>
<proteinExistence type="predicted"/>
<dbReference type="Gene3D" id="2.40.50.1020">
    <property type="entry name" value="LytTr DNA-binding domain"/>
    <property type="match status" value="1"/>
</dbReference>
<feature type="domain" description="HTH LytTR-type" evidence="3">
    <location>
        <begin position="158"/>
        <end position="262"/>
    </location>
</feature>
<dbReference type="SMART" id="SM00448">
    <property type="entry name" value="REC"/>
    <property type="match status" value="1"/>
</dbReference>
<dbReference type="InterPro" id="IPR011006">
    <property type="entry name" value="CheY-like_superfamily"/>
</dbReference>
<feature type="domain" description="Response regulatory" evidence="2">
    <location>
        <begin position="10"/>
        <end position="122"/>
    </location>
</feature>
<dbReference type="Gene3D" id="3.40.50.2300">
    <property type="match status" value="1"/>
</dbReference>
<comment type="caution">
    <text evidence="4">The sequence shown here is derived from an EMBL/GenBank/DDBJ whole genome shotgun (WGS) entry which is preliminary data.</text>
</comment>